<dbReference type="InterPro" id="IPR031308">
    <property type="entry name" value="UCP028777"/>
</dbReference>
<dbReference type="AlphaFoldDB" id="A0A553IJU1"/>
<evidence type="ECO:0000313" key="4">
    <source>
        <dbReference type="Proteomes" id="UP000315938"/>
    </source>
</evidence>
<dbReference type="NCBIfam" id="NF008740">
    <property type="entry name" value="PRK11770.1-2"/>
    <property type="match status" value="1"/>
</dbReference>
<feature type="domain" description="Inner membrane component" evidence="2">
    <location>
        <begin position="4"/>
        <end position="54"/>
    </location>
</feature>
<dbReference type="PANTHER" id="PTHR42903:SF1">
    <property type="entry name" value="INNER MEMBRANE PROTEIN YCCF"/>
    <property type="match status" value="1"/>
</dbReference>
<reference evidence="3 4" key="1">
    <citation type="submission" date="2019-07" db="EMBL/GenBank/DDBJ databases">
        <title>Genome sequence of Acholeplasma laidlawii strain with increased resistance to erythromycin.</title>
        <authorList>
            <person name="Medvedeva E.S."/>
            <person name="Baranova N.B."/>
            <person name="Siniagina M.N."/>
            <person name="Mouzykantov A."/>
            <person name="Chernova O.A."/>
            <person name="Chernov V.M."/>
        </authorList>
    </citation>
    <scope>NUCLEOTIDE SEQUENCE [LARGE SCALE GENOMIC DNA]</scope>
    <source>
        <strain evidence="3 4">PG8REry</strain>
    </source>
</reference>
<comment type="caution">
    <text evidence="3">The sequence shown here is derived from an EMBL/GenBank/DDBJ whole genome shotgun (WGS) entry which is preliminary data.</text>
</comment>
<dbReference type="GO" id="GO:0005886">
    <property type="term" value="C:plasma membrane"/>
    <property type="evidence" value="ECO:0007669"/>
    <property type="project" value="TreeGrafter"/>
</dbReference>
<evidence type="ECO:0000313" key="3">
    <source>
        <dbReference type="EMBL" id="TRY00463.1"/>
    </source>
</evidence>
<dbReference type="InterPro" id="IPR052937">
    <property type="entry name" value="Inner_membrane_protein"/>
</dbReference>
<keyword evidence="1" id="KW-1133">Transmembrane helix</keyword>
<organism evidence="3 4">
    <name type="scientific">Acholeplasma laidlawii</name>
    <dbReference type="NCBI Taxonomy" id="2148"/>
    <lineage>
        <taxon>Bacteria</taxon>
        <taxon>Bacillati</taxon>
        <taxon>Mycoplasmatota</taxon>
        <taxon>Mollicutes</taxon>
        <taxon>Acholeplasmatales</taxon>
        <taxon>Acholeplasmataceae</taxon>
        <taxon>Acholeplasma</taxon>
    </lineage>
</organism>
<dbReference type="InterPro" id="IPR005185">
    <property type="entry name" value="YccF"/>
</dbReference>
<feature type="domain" description="Inner membrane component" evidence="2">
    <location>
        <begin position="65"/>
        <end position="114"/>
    </location>
</feature>
<dbReference type="EMBL" id="VKID01000001">
    <property type="protein sequence ID" value="TRY00463.1"/>
    <property type="molecule type" value="Genomic_DNA"/>
</dbReference>
<dbReference type="Pfam" id="PF03733">
    <property type="entry name" value="YccF"/>
    <property type="match status" value="2"/>
</dbReference>
<dbReference type="PIRSF" id="PIRSF028777">
    <property type="entry name" value="UCP028777"/>
    <property type="match status" value="1"/>
</dbReference>
<protein>
    <submittedName>
        <fullName evidence="3">YccF domain-containing protein</fullName>
    </submittedName>
</protein>
<feature type="transmembrane region" description="Helical" evidence="1">
    <location>
        <begin position="7"/>
        <end position="37"/>
    </location>
</feature>
<dbReference type="GeneID" id="41338283"/>
<dbReference type="RefSeq" id="WP_012242038.1">
    <property type="nucleotide sequence ID" value="NZ_JACAOE010000001.1"/>
</dbReference>
<dbReference type="OMA" id="GVYALWP"/>
<keyword evidence="1" id="KW-0812">Transmembrane</keyword>
<sequence>MKILGNIIWFIFGGLFAGLAWFILGILLCITIIGIPIGLQFFKFAQLVIWPFGNDVNIDFNKHPILNILWIIFLGWETALGYIFIGAIFCMTIIGIPFGLQWFKLSKLALIPFGATIKST</sequence>
<keyword evidence="1" id="KW-0472">Membrane</keyword>
<proteinExistence type="predicted"/>
<dbReference type="Proteomes" id="UP000315938">
    <property type="component" value="Unassembled WGS sequence"/>
</dbReference>
<dbReference type="PANTHER" id="PTHR42903">
    <property type="entry name" value="INNER MEMBRANE PROTEIN YCCF"/>
    <property type="match status" value="1"/>
</dbReference>
<gene>
    <name evidence="3" type="ORF">FNV44_05245</name>
</gene>
<accession>A0A553IJU1</accession>
<evidence type="ECO:0000259" key="2">
    <source>
        <dbReference type="Pfam" id="PF03733"/>
    </source>
</evidence>
<feature type="transmembrane region" description="Helical" evidence="1">
    <location>
        <begin position="79"/>
        <end position="100"/>
    </location>
</feature>
<name>A0A553IJU1_ACHLA</name>
<evidence type="ECO:0000256" key="1">
    <source>
        <dbReference type="SAM" id="Phobius"/>
    </source>
</evidence>